<dbReference type="Pfam" id="PF00675">
    <property type="entry name" value="Peptidase_M16"/>
    <property type="match status" value="1"/>
</dbReference>
<feature type="compositionally biased region" description="Acidic residues" evidence="7">
    <location>
        <begin position="173"/>
        <end position="207"/>
    </location>
</feature>
<dbReference type="InterPro" id="IPR011249">
    <property type="entry name" value="Metalloenz_LuxS/M16"/>
</dbReference>
<dbReference type="Gene3D" id="3.30.830.10">
    <property type="entry name" value="Metalloenzyme, LuxS/M16 peptidase-like"/>
    <property type="match status" value="4"/>
</dbReference>
<dbReference type="InterPro" id="IPR011765">
    <property type="entry name" value="Pept_M16_N"/>
</dbReference>
<evidence type="ECO:0000259" key="11">
    <source>
        <dbReference type="Pfam" id="PF22456"/>
    </source>
</evidence>
<dbReference type="Pfam" id="PF22456">
    <property type="entry name" value="PqqF-like_C_4"/>
    <property type="match status" value="1"/>
</dbReference>
<evidence type="ECO:0000256" key="4">
    <source>
        <dbReference type="ARBA" id="ARBA00022801"/>
    </source>
</evidence>
<evidence type="ECO:0000256" key="3">
    <source>
        <dbReference type="ARBA" id="ARBA00022723"/>
    </source>
</evidence>
<proteinExistence type="evidence at transcript level"/>
<feature type="domain" description="Coenzyme PQQ synthesis protein F-like C-terminal lobe" evidence="11">
    <location>
        <begin position="963"/>
        <end position="1063"/>
    </location>
</feature>
<dbReference type="Pfam" id="PF05193">
    <property type="entry name" value="Peptidase_M16_C"/>
    <property type="match status" value="1"/>
</dbReference>
<dbReference type="Pfam" id="PF16187">
    <property type="entry name" value="Peptidase_M16_M"/>
    <property type="match status" value="1"/>
</dbReference>
<feature type="region of interest" description="Disordered" evidence="7">
    <location>
        <begin position="166"/>
        <end position="217"/>
    </location>
</feature>
<reference evidence="13" key="1">
    <citation type="submission" date="2017-11" db="EMBL/GenBank/DDBJ databases">
        <title>The sensing device of the deep-sea amphipod.</title>
        <authorList>
            <person name="Kobayashi H."/>
            <person name="Nagahama T."/>
            <person name="Arai W."/>
            <person name="Sasagawa Y."/>
            <person name="Umeda M."/>
            <person name="Hayashi T."/>
            <person name="Nikaido I."/>
            <person name="Watanabe H."/>
            <person name="Oguri K."/>
            <person name="Kitazato H."/>
            <person name="Fujioka K."/>
            <person name="Kido Y."/>
            <person name="Takami H."/>
        </authorList>
    </citation>
    <scope>NUCLEOTIDE SEQUENCE</scope>
    <source>
        <tissue evidence="13">Whole body</tissue>
    </source>
</reference>
<evidence type="ECO:0000313" key="13">
    <source>
        <dbReference type="EMBL" id="LAC21322.1"/>
    </source>
</evidence>
<evidence type="ECO:0000259" key="8">
    <source>
        <dbReference type="Pfam" id="PF00675"/>
    </source>
</evidence>
<dbReference type="PANTHER" id="PTHR43690">
    <property type="entry name" value="NARDILYSIN"/>
    <property type="match status" value="1"/>
</dbReference>
<dbReference type="AlphaFoldDB" id="A0A2P2I0K1"/>
<keyword evidence="2" id="KW-0645">Protease</keyword>
<dbReference type="InterPro" id="IPR032632">
    <property type="entry name" value="Peptidase_M16_M"/>
</dbReference>
<dbReference type="PANTHER" id="PTHR43690:SF18">
    <property type="entry name" value="INSULIN-DEGRADING ENZYME-RELATED"/>
    <property type="match status" value="1"/>
</dbReference>
<keyword evidence="3" id="KW-0479">Metal-binding</keyword>
<dbReference type="EMBL" id="IACF01001888">
    <property type="protein sequence ID" value="LAB67565.1"/>
    <property type="molecule type" value="mRNA"/>
</dbReference>
<organism evidence="12">
    <name type="scientific">Hirondellea gigas</name>
    <dbReference type="NCBI Taxonomy" id="1518452"/>
    <lineage>
        <taxon>Eukaryota</taxon>
        <taxon>Metazoa</taxon>
        <taxon>Ecdysozoa</taxon>
        <taxon>Arthropoda</taxon>
        <taxon>Crustacea</taxon>
        <taxon>Multicrustacea</taxon>
        <taxon>Malacostraca</taxon>
        <taxon>Eumalacostraca</taxon>
        <taxon>Peracarida</taxon>
        <taxon>Amphipoda</taxon>
        <taxon>Amphilochidea</taxon>
        <taxon>Lysianassida</taxon>
        <taxon>Lysianassidira</taxon>
        <taxon>Lysianassoidea</taxon>
        <taxon>Lysianassidae</taxon>
        <taxon>Hirondellea</taxon>
    </lineage>
</organism>
<keyword evidence="6" id="KW-0482">Metalloprotease</keyword>
<feature type="domain" description="Peptidase M16 middle/third" evidence="10">
    <location>
        <begin position="563"/>
        <end position="854"/>
    </location>
</feature>
<keyword evidence="4" id="KW-0378">Hydrolase</keyword>
<feature type="domain" description="Peptidase M16 N-terminal" evidence="8">
    <location>
        <begin position="219"/>
        <end position="344"/>
    </location>
</feature>
<feature type="region of interest" description="Disordered" evidence="7">
    <location>
        <begin position="79"/>
        <end position="102"/>
    </location>
</feature>
<dbReference type="SUPFAM" id="SSF63411">
    <property type="entry name" value="LuxS/MPP-like metallohydrolase"/>
    <property type="match status" value="4"/>
</dbReference>
<evidence type="ECO:0000256" key="5">
    <source>
        <dbReference type="ARBA" id="ARBA00022833"/>
    </source>
</evidence>
<evidence type="ECO:0000256" key="2">
    <source>
        <dbReference type="ARBA" id="ARBA00022670"/>
    </source>
</evidence>
<sequence length="1181" mass="133266">MLFQHLINLARLANTSLYVRTSTSLYHFRIEFKPKVNSDGNRIYSSFVRETVATNIKSYCCRRISGAIIVQLPVSTREEQQSTHRMTGAKINSGSGNKNSSVIAGKIDDAGAARGADGTGSVDAIPVELLPTPVKGLSDRKEYRSLRLSNGLRVLLVSDRVRHGEASAAAELEQQDDAEEGEAEGASGSEEEEEGEESEGEEEEGEEGVPASRGSGNSEYKAAASLAISWGSCESPPELPGLMHFLEHMVFMGSEKYPAENSFDDFITRHGGSDNAYTDSEHTNFHLNVHEAYLWEALDRFSQFFVSPLMKKNAMERERNAVDSEFIMALPSDSNREQQLLISLVPEGHPASIFTWGNAASLSALPDDHVHKRLHQLREKLYSAQYMTLAVQSRHTLDAMQQQVARIFSQIPNNGLEAHDYSHLPFAFPASSFNKLIKMEAMKAKHTLAVTWFLPPMLKDYRRQPLRLLSNLIGHEGHGSLLSYYMHRNWSCGLVAESEEGDFDHGSFCSQLRVVIDLTEEGFKNVDQILLALFQYTSLLRTQPPTLEMFQEFQKLAKLNIDFEVESEPMENVEKLSACMLYYTSEDYLTGANLMFDFDPQFMQEISERLTPDTANIVLRSRLLGDFTGQDTKTEKWFGTKYTIEEISEEWRQLFSTAETCKNPSLHLPHPNPFIPTDFSLLHVPSPLTSAPQVPKIVVSHPTKGNLFYKPDYKFELPVVHVKIQFELQKLPERETVRFLNVVSTLLQCYRYHLLESIYDALLAKCSYSITYSTDSGIVLSLGGFSQTVQELLILLLDYLANFRKNFSEKQFEMLKDLETRKLYNSVCKPNNIRNFFRLHLLLPKYPHPLELLQLMGTVTTADVLSLSQNLLNNARVNMLVQGNIGEKEAIALYNIMQSHVLRTVSEEDPVQLLPMPGYHVLSEGVTVMRVGTTNLADGNSAISNYYQGEPGTLRSQLLLDFLSSAIEEQCFDTLRTQEQLSYSVYSQANESNGVCGFSIHITPQAEKFSVHHTDTRIEAFLSCFLKRLSEMTADSFETLKETVLKMKKIDDLALDEEIYRNWGEILRREFLFDRLHRQIELLDGITKAELIAFYNSLVDPQLSGYRKLSVQVVGSAHHKAHNPPPIQQLLDGGNSCLEFQSCPASESPTPATCKSPPMFVQQCQDYISTLTEKPPHQITQ</sequence>
<protein>
    <submittedName>
        <fullName evidence="12">Nardilysin-like</fullName>
    </submittedName>
</protein>
<evidence type="ECO:0000256" key="1">
    <source>
        <dbReference type="ARBA" id="ARBA00007261"/>
    </source>
</evidence>
<evidence type="ECO:0000313" key="12">
    <source>
        <dbReference type="EMBL" id="LAB67565.1"/>
    </source>
</evidence>
<dbReference type="GO" id="GO:0006508">
    <property type="term" value="P:proteolysis"/>
    <property type="evidence" value="ECO:0007669"/>
    <property type="project" value="UniProtKB-KW"/>
</dbReference>
<reference evidence="12" key="2">
    <citation type="journal article" date="2018" name="Biosci. Biotechnol. Biochem.">
        <title>Polysaccharide hydrolase of the hadal zone amphipods Hirondellea gigas.</title>
        <authorList>
            <person name="Kobayashi H."/>
            <person name="Nagahama T."/>
            <person name="Arai W."/>
            <person name="Sasagawa Y."/>
            <person name="Umeda M."/>
            <person name="Hayashi T."/>
            <person name="Nikaido I."/>
            <person name="Watanabe H."/>
            <person name="Oguri K."/>
            <person name="Kitazato H."/>
            <person name="Fujioka K."/>
            <person name="Kido Y."/>
            <person name="Takami H."/>
        </authorList>
    </citation>
    <scope>NUCLEOTIDE SEQUENCE</scope>
    <source>
        <tissue evidence="12">Whole body</tissue>
    </source>
</reference>
<evidence type="ECO:0000259" key="10">
    <source>
        <dbReference type="Pfam" id="PF16187"/>
    </source>
</evidence>
<dbReference type="GO" id="GO:0008237">
    <property type="term" value="F:metallopeptidase activity"/>
    <property type="evidence" value="ECO:0007669"/>
    <property type="project" value="UniProtKB-KW"/>
</dbReference>
<name>A0A2P2I0K1_9CRUS</name>
<keyword evidence="5" id="KW-0862">Zinc</keyword>
<feature type="domain" description="Peptidase M16 C-terminal" evidence="9">
    <location>
        <begin position="372"/>
        <end position="552"/>
    </location>
</feature>
<dbReference type="InterPro" id="IPR050626">
    <property type="entry name" value="Peptidase_M16"/>
</dbReference>
<feature type="compositionally biased region" description="Low complexity" evidence="7">
    <location>
        <begin position="92"/>
        <end position="102"/>
    </location>
</feature>
<dbReference type="EMBL" id="IACT01002015">
    <property type="protein sequence ID" value="LAC21322.1"/>
    <property type="molecule type" value="mRNA"/>
</dbReference>
<accession>A0A2P2I0K1</accession>
<dbReference type="InterPro" id="IPR054734">
    <property type="entry name" value="PqqF-like_C_4"/>
</dbReference>
<dbReference type="InterPro" id="IPR007863">
    <property type="entry name" value="Peptidase_M16_C"/>
</dbReference>
<evidence type="ECO:0000256" key="6">
    <source>
        <dbReference type="ARBA" id="ARBA00023049"/>
    </source>
</evidence>
<comment type="similarity">
    <text evidence="1">Belongs to the peptidase M16 family.</text>
</comment>
<evidence type="ECO:0000256" key="7">
    <source>
        <dbReference type="SAM" id="MobiDB-lite"/>
    </source>
</evidence>
<dbReference type="FunFam" id="3.30.830.10:FF:000005">
    <property type="entry name" value="nardilysin isoform X1"/>
    <property type="match status" value="1"/>
</dbReference>
<evidence type="ECO:0000259" key="9">
    <source>
        <dbReference type="Pfam" id="PF05193"/>
    </source>
</evidence>
<dbReference type="GO" id="GO:0046872">
    <property type="term" value="F:metal ion binding"/>
    <property type="evidence" value="ECO:0007669"/>
    <property type="project" value="UniProtKB-KW"/>
</dbReference>